<protein>
    <submittedName>
        <fullName evidence="2">Uncharacterized protein</fullName>
    </submittedName>
</protein>
<accession>A0A915KSU3</accession>
<reference evidence="2" key="1">
    <citation type="submission" date="2022-11" db="UniProtKB">
        <authorList>
            <consortium name="WormBaseParasite"/>
        </authorList>
    </citation>
    <scope>IDENTIFICATION</scope>
</reference>
<sequence length="128" mass="14407">MSFLAENGGFKQKVSLHLFSAFNKLQQTFQRICAPVSVYLLRFYHVAHIVGGPSITFAARRADINAGALTQCLAFAIQRGRETSVCLHCCATVIEQTTKFHRNFKNLCETNDHLLCWTIATQERATKN</sequence>
<evidence type="ECO:0000313" key="2">
    <source>
        <dbReference type="WBParaSite" id="nRc.2.0.1.t41964-RA"/>
    </source>
</evidence>
<dbReference type="Proteomes" id="UP000887565">
    <property type="component" value="Unplaced"/>
</dbReference>
<evidence type="ECO:0000313" key="1">
    <source>
        <dbReference type="Proteomes" id="UP000887565"/>
    </source>
</evidence>
<organism evidence="1 2">
    <name type="scientific">Romanomermis culicivorax</name>
    <name type="common">Nematode worm</name>
    <dbReference type="NCBI Taxonomy" id="13658"/>
    <lineage>
        <taxon>Eukaryota</taxon>
        <taxon>Metazoa</taxon>
        <taxon>Ecdysozoa</taxon>
        <taxon>Nematoda</taxon>
        <taxon>Enoplea</taxon>
        <taxon>Dorylaimia</taxon>
        <taxon>Mermithida</taxon>
        <taxon>Mermithoidea</taxon>
        <taxon>Mermithidae</taxon>
        <taxon>Romanomermis</taxon>
    </lineage>
</organism>
<dbReference type="WBParaSite" id="nRc.2.0.1.t41964-RA">
    <property type="protein sequence ID" value="nRc.2.0.1.t41964-RA"/>
    <property type="gene ID" value="nRc.2.0.1.g41964"/>
</dbReference>
<name>A0A915KSU3_ROMCU</name>
<dbReference type="AlphaFoldDB" id="A0A915KSU3"/>
<keyword evidence="1" id="KW-1185">Reference proteome</keyword>
<proteinExistence type="predicted"/>